<name>A0A812IDL6_9DINO</name>
<sequence>MVASRRVAACILMAGAAAADYRCSPVLNDTLRTRLSLRSCEHLLASRCGFQNTLVEAPGSCAATDSDMPPPATSFFPGTKASELGCIARSSTFGRALWCLARGVNTAMELFTGVGGGSTLLLAHALSAHRPGRRGAPRSFFTVERHLGNAYHAQNVLESVGIPAQVLSLARPGGLTSSMAALVKEQPGVWILHGDVFENLGVFEALCGAIGGLDLVMLDPPLDMRNVWPLLEAACKPKFLAVHNANLPGHAGWLPAHLRRQPGNRWYEMMNGSHPSVWERGVRSWSLMGQCW</sequence>
<proteinExistence type="predicted"/>
<keyword evidence="3" id="KW-1185">Reference proteome</keyword>
<dbReference type="OrthoDB" id="427360at2759"/>
<protein>
    <submittedName>
        <fullName evidence="2">Uncharacterized protein</fullName>
    </submittedName>
</protein>
<evidence type="ECO:0000313" key="3">
    <source>
        <dbReference type="Proteomes" id="UP000604046"/>
    </source>
</evidence>
<accession>A0A812IDL6</accession>
<evidence type="ECO:0000256" key="1">
    <source>
        <dbReference type="SAM" id="SignalP"/>
    </source>
</evidence>
<gene>
    <name evidence="2" type="ORF">SNAT2548_LOCUS3546</name>
</gene>
<keyword evidence="1" id="KW-0732">Signal</keyword>
<dbReference type="AlphaFoldDB" id="A0A812IDL6"/>
<organism evidence="2 3">
    <name type="scientific">Symbiodinium natans</name>
    <dbReference type="NCBI Taxonomy" id="878477"/>
    <lineage>
        <taxon>Eukaryota</taxon>
        <taxon>Sar</taxon>
        <taxon>Alveolata</taxon>
        <taxon>Dinophyceae</taxon>
        <taxon>Suessiales</taxon>
        <taxon>Symbiodiniaceae</taxon>
        <taxon>Symbiodinium</taxon>
    </lineage>
</organism>
<dbReference type="EMBL" id="CAJNDS010000218">
    <property type="protein sequence ID" value="CAE7029569.1"/>
    <property type="molecule type" value="Genomic_DNA"/>
</dbReference>
<feature type="chain" id="PRO_5032965138" evidence="1">
    <location>
        <begin position="19"/>
        <end position="292"/>
    </location>
</feature>
<comment type="caution">
    <text evidence="2">The sequence shown here is derived from an EMBL/GenBank/DDBJ whole genome shotgun (WGS) entry which is preliminary data.</text>
</comment>
<evidence type="ECO:0000313" key="2">
    <source>
        <dbReference type="EMBL" id="CAE7029569.1"/>
    </source>
</evidence>
<reference evidence="2" key="1">
    <citation type="submission" date="2021-02" db="EMBL/GenBank/DDBJ databases">
        <authorList>
            <person name="Dougan E. K."/>
            <person name="Rhodes N."/>
            <person name="Thang M."/>
            <person name="Chan C."/>
        </authorList>
    </citation>
    <scope>NUCLEOTIDE SEQUENCE</scope>
</reference>
<feature type="signal peptide" evidence="1">
    <location>
        <begin position="1"/>
        <end position="18"/>
    </location>
</feature>
<dbReference type="Proteomes" id="UP000604046">
    <property type="component" value="Unassembled WGS sequence"/>
</dbReference>